<sequence length="105" mass="12316">MRVTEEFIDTKTLAKVLEFYGFLIIESTKESKILNILRDNGIIHLFQVHRIKGYTIIELNRASCERECNSQCRYLNGIKDYECLSVCLDNCIRDRISIINSKLLR</sequence>
<evidence type="ECO:0000313" key="1">
    <source>
        <dbReference type="EMBL" id="ADM26931.1"/>
    </source>
</evidence>
<name>E0SPI8_IGNAA</name>
<dbReference type="HOGENOM" id="CLU_2230340_0_0_2"/>
<accession>E0SPI8</accession>
<dbReference type="KEGG" id="iag:Igag_0079"/>
<dbReference type="Proteomes" id="UP000001304">
    <property type="component" value="Chromosome"/>
</dbReference>
<evidence type="ECO:0000313" key="2">
    <source>
        <dbReference type="Proteomes" id="UP000001304"/>
    </source>
</evidence>
<proteinExistence type="predicted"/>
<dbReference type="BioCyc" id="IAGG583356:GHAH-88-MONOMER"/>
<dbReference type="EMBL" id="CP002098">
    <property type="protein sequence ID" value="ADM26931.1"/>
    <property type="molecule type" value="Genomic_DNA"/>
</dbReference>
<keyword evidence="2" id="KW-1185">Reference proteome</keyword>
<dbReference type="STRING" id="583356.Igag_0079"/>
<dbReference type="AlphaFoldDB" id="E0SPI8"/>
<reference evidence="1 2" key="1">
    <citation type="journal article" date="2010" name="Stand. Genomic Sci.">
        <title>Complete genome sequence of Ignisphaera aggregans type strain (AQ1.S1).</title>
        <authorList>
            <person name="Goker M."/>
            <person name="Held B."/>
            <person name="Lapidus A."/>
            <person name="Nolan M."/>
            <person name="Spring S."/>
            <person name="Yasawong M."/>
            <person name="Lucas S."/>
            <person name="Glavina Del Rio T."/>
            <person name="Tice H."/>
            <person name="Cheng J.F."/>
            <person name="Goodwin L."/>
            <person name="Tapia R."/>
            <person name="Pitluck S."/>
            <person name="Liolios K."/>
            <person name="Ivanova N."/>
            <person name="Mavromatis K."/>
            <person name="Mikhailova N."/>
            <person name="Pati A."/>
            <person name="Chen A."/>
            <person name="Palaniappan K."/>
            <person name="Brambilla E."/>
            <person name="Land M."/>
            <person name="Hauser L."/>
            <person name="Chang Y.J."/>
            <person name="Jeffries C.D."/>
            <person name="Brettin T."/>
            <person name="Detter J.C."/>
            <person name="Han C."/>
            <person name="Rohde M."/>
            <person name="Sikorski J."/>
            <person name="Woyke T."/>
            <person name="Bristow J."/>
            <person name="Eisen J.A."/>
            <person name="Markowitz V."/>
            <person name="Hugenholtz P."/>
            <person name="Kyrpides N.C."/>
            <person name="Klenk H.P."/>
        </authorList>
    </citation>
    <scope>NUCLEOTIDE SEQUENCE [LARGE SCALE GENOMIC DNA]</scope>
    <source>
        <strain evidence="2">DSM 17230 / JCM 13409 / AQ1.S1</strain>
    </source>
</reference>
<gene>
    <name evidence="1" type="ordered locus">Igag_0079</name>
</gene>
<organism evidence="1 2">
    <name type="scientific">Ignisphaera aggregans (strain DSM 17230 / JCM 13409 / AQ1.S1)</name>
    <dbReference type="NCBI Taxonomy" id="583356"/>
    <lineage>
        <taxon>Archaea</taxon>
        <taxon>Thermoproteota</taxon>
        <taxon>Thermoprotei</taxon>
        <taxon>Desulfurococcales</taxon>
        <taxon>Desulfurococcaceae</taxon>
        <taxon>Ignisphaera</taxon>
    </lineage>
</organism>
<protein>
    <submittedName>
        <fullName evidence="1">Uncharacterized protein</fullName>
    </submittedName>
</protein>